<comment type="catalytic activity">
    <reaction evidence="9 10">
        <text>L-glutamine + H2O = L-glutamate + NH4(+)</text>
        <dbReference type="Rhea" id="RHEA:15889"/>
        <dbReference type="ChEBI" id="CHEBI:15377"/>
        <dbReference type="ChEBI" id="CHEBI:28938"/>
        <dbReference type="ChEBI" id="CHEBI:29985"/>
        <dbReference type="ChEBI" id="CHEBI:58359"/>
        <dbReference type="EC" id="3.5.1.2"/>
    </reaction>
</comment>
<evidence type="ECO:0000256" key="1">
    <source>
        <dbReference type="ARBA" id="ARBA00005091"/>
    </source>
</evidence>
<feature type="active site" evidence="10">
    <location>
        <position position="188"/>
    </location>
</feature>
<accession>A0ABQ6BE17</accession>
<dbReference type="PROSITE" id="PS51273">
    <property type="entry name" value="GATASE_TYPE_1"/>
    <property type="match status" value="1"/>
</dbReference>
<protein>
    <recommendedName>
        <fullName evidence="10">Imidazole glycerol phosphate synthase subunit HisH</fullName>
        <ecNumber evidence="10">4.3.2.10</ecNumber>
    </recommendedName>
    <alternativeName>
        <fullName evidence="10">IGP synthase glutaminase subunit</fullName>
        <ecNumber evidence="10">3.5.1.2</ecNumber>
    </alternativeName>
    <alternativeName>
        <fullName evidence="10">IGP synthase subunit HisH</fullName>
    </alternativeName>
    <alternativeName>
        <fullName evidence="10">ImGP synthase subunit HisH</fullName>
        <shortName evidence="10">IGPS subunit HisH</shortName>
    </alternativeName>
</protein>
<dbReference type="PANTHER" id="PTHR42701">
    <property type="entry name" value="IMIDAZOLE GLYCEROL PHOSPHATE SYNTHASE SUBUNIT HISH"/>
    <property type="match status" value="1"/>
</dbReference>
<dbReference type="RefSeq" id="WP_284220132.1">
    <property type="nucleotide sequence ID" value="NZ_BSOY01000002.1"/>
</dbReference>
<keyword evidence="6 10" id="KW-0368">Histidine biosynthesis</keyword>
<keyword evidence="7 10" id="KW-0456">Lyase</keyword>
<keyword evidence="3 10" id="KW-0028">Amino-acid biosynthesis</keyword>
<dbReference type="NCBIfam" id="TIGR01855">
    <property type="entry name" value="IMP_synth_hisH"/>
    <property type="match status" value="1"/>
</dbReference>
<dbReference type="Pfam" id="PF00117">
    <property type="entry name" value="GATase"/>
    <property type="match status" value="1"/>
</dbReference>
<dbReference type="InterPro" id="IPR010139">
    <property type="entry name" value="Imidazole-glycPsynth_HisH"/>
</dbReference>
<sequence>MIVIVDYGIGNLGSIKNMLRKIGAPATISSDPDAIRSAAKLILPGVGAFDTGARQLRESGLVDLLQERALEDRVPVLGICLGAQLMTRSSEEGVESGLGWFEAETCRMTFNDIPGKWPLPNMGWREVQCREGYPLMQGYEASPRFYFVHSYYMKPDKPELASVTSTYGFDFACGLSRDNLHCVQFHPEKSHSFGMRFLRNFSELPA</sequence>
<evidence type="ECO:0000256" key="4">
    <source>
        <dbReference type="ARBA" id="ARBA00022801"/>
    </source>
</evidence>
<evidence type="ECO:0000256" key="3">
    <source>
        <dbReference type="ARBA" id="ARBA00022605"/>
    </source>
</evidence>
<gene>
    <name evidence="12" type="primary">hisH2</name>
    <name evidence="10" type="synonym">hisH</name>
    <name evidence="12" type="ORF">GCM10007859_01770</name>
</gene>
<dbReference type="PIRSF" id="PIRSF000495">
    <property type="entry name" value="Amidotransf_hisH"/>
    <property type="match status" value="1"/>
</dbReference>
<comment type="function">
    <text evidence="10">IGPS catalyzes the conversion of PRFAR and glutamine to IGP, AICAR and glutamate. The HisH subunit catalyzes the hydrolysis of glutamine to glutamate and ammonia as part of the synthesis of IGP and AICAR. The resulting ammonia molecule is channeled to the active site of HisF.</text>
</comment>
<evidence type="ECO:0000256" key="7">
    <source>
        <dbReference type="ARBA" id="ARBA00023239"/>
    </source>
</evidence>
<evidence type="ECO:0000256" key="6">
    <source>
        <dbReference type="ARBA" id="ARBA00023102"/>
    </source>
</evidence>
<comment type="caution">
    <text evidence="12">The sequence shown here is derived from an EMBL/GenBank/DDBJ whole genome shotgun (WGS) entry which is preliminary data.</text>
</comment>
<comment type="pathway">
    <text evidence="1 10">Amino-acid biosynthesis; L-histidine biosynthesis; L-histidine from 5-phospho-alpha-D-ribose 1-diphosphate: step 5/9.</text>
</comment>
<dbReference type="HAMAP" id="MF_00278">
    <property type="entry name" value="HisH"/>
    <property type="match status" value="1"/>
</dbReference>
<keyword evidence="10" id="KW-0963">Cytoplasm</keyword>
<dbReference type="PANTHER" id="PTHR42701:SF1">
    <property type="entry name" value="IMIDAZOLE GLYCEROL PHOSPHATE SYNTHASE SUBUNIT HISH"/>
    <property type="match status" value="1"/>
</dbReference>
<evidence type="ECO:0000313" key="13">
    <source>
        <dbReference type="Proteomes" id="UP001156921"/>
    </source>
</evidence>
<dbReference type="EC" id="3.5.1.2" evidence="10"/>
<evidence type="ECO:0000256" key="8">
    <source>
        <dbReference type="ARBA" id="ARBA00047838"/>
    </source>
</evidence>
<evidence type="ECO:0000259" key="11">
    <source>
        <dbReference type="Pfam" id="PF00117"/>
    </source>
</evidence>
<proteinExistence type="inferred from homology"/>
<evidence type="ECO:0000256" key="10">
    <source>
        <dbReference type="HAMAP-Rule" id="MF_00278"/>
    </source>
</evidence>
<feature type="active site" evidence="10">
    <location>
        <position position="186"/>
    </location>
</feature>
<comment type="catalytic activity">
    <reaction evidence="8 10">
        <text>5-[(5-phospho-1-deoxy-D-ribulos-1-ylimino)methylamino]-1-(5-phospho-beta-D-ribosyl)imidazole-4-carboxamide + L-glutamine = D-erythro-1-(imidazol-4-yl)glycerol 3-phosphate + 5-amino-1-(5-phospho-beta-D-ribosyl)imidazole-4-carboxamide + L-glutamate + H(+)</text>
        <dbReference type="Rhea" id="RHEA:24793"/>
        <dbReference type="ChEBI" id="CHEBI:15378"/>
        <dbReference type="ChEBI" id="CHEBI:29985"/>
        <dbReference type="ChEBI" id="CHEBI:58278"/>
        <dbReference type="ChEBI" id="CHEBI:58359"/>
        <dbReference type="ChEBI" id="CHEBI:58475"/>
        <dbReference type="ChEBI" id="CHEBI:58525"/>
        <dbReference type="EC" id="4.3.2.10"/>
    </reaction>
</comment>
<dbReference type="InterPro" id="IPR017926">
    <property type="entry name" value="GATASE"/>
</dbReference>
<keyword evidence="4 10" id="KW-0378">Hydrolase</keyword>
<dbReference type="SUPFAM" id="SSF52317">
    <property type="entry name" value="Class I glutamine amidotransferase-like"/>
    <property type="match status" value="1"/>
</dbReference>
<keyword evidence="5 10" id="KW-0315">Glutamine amidotransferase</keyword>
<dbReference type="Gene3D" id="3.40.50.880">
    <property type="match status" value="1"/>
</dbReference>
<name>A0ABQ6BE17_9CAUL</name>
<dbReference type="EC" id="4.3.2.10" evidence="10"/>
<comment type="subcellular location">
    <subcellularLocation>
        <location evidence="10">Cytoplasm</location>
    </subcellularLocation>
</comment>
<dbReference type="Proteomes" id="UP001156921">
    <property type="component" value="Unassembled WGS sequence"/>
</dbReference>
<feature type="active site" description="Nucleophile" evidence="10">
    <location>
        <position position="80"/>
    </location>
</feature>
<evidence type="ECO:0000313" key="12">
    <source>
        <dbReference type="EMBL" id="GLS00173.1"/>
    </source>
</evidence>
<dbReference type="CDD" id="cd01748">
    <property type="entry name" value="GATase1_IGP_Synthase"/>
    <property type="match status" value="1"/>
</dbReference>
<evidence type="ECO:0000256" key="5">
    <source>
        <dbReference type="ARBA" id="ARBA00022962"/>
    </source>
</evidence>
<dbReference type="EMBL" id="BSOY01000002">
    <property type="protein sequence ID" value="GLS00173.1"/>
    <property type="molecule type" value="Genomic_DNA"/>
</dbReference>
<feature type="domain" description="Glutamine amidotransferase" evidence="11">
    <location>
        <begin position="3"/>
        <end position="201"/>
    </location>
</feature>
<comment type="subunit">
    <text evidence="2 10">Heterodimer of HisH and HisF.</text>
</comment>
<keyword evidence="13" id="KW-1185">Reference proteome</keyword>
<evidence type="ECO:0000256" key="9">
    <source>
        <dbReference type="ARBA" id="ARBA00049534"/>
    </source>
</evidence>
<organism evidence="12 13">
    <name type="scientific">Brevundimonas denitrificans</name>
    <dbReference type="NCBI Taxonomy" id="1443434"/>
    <lineage>
        <taxon>Bacteria</taxon>
        <taxon>Pseudomonadati</taxon>
        <taxon>Pseudomonadota</taxon>
        <taxon>Alphaproteobacteria</taxon>
        <taxon>Caulobacterales</taxon>
        <taxon>Caulobacteraceae</taxon>
        <taxon>Brevundimonas</taxon>
    </lineage>
</organism>
<reference evidence="13" key="1">
    <citation type="journal article" date="2019" name="Int. J. Syst. Evol. Microbiol.">
        <title>The Global Catalogue of Microorganisms (GCM) 10K type strain sequencing project: providing services to taxonomists for standard genome sequencing and annotation.</title>
        <authorList>
            <consortium name="The Broad Institute Genomics Platform"/>
            <consortium name="The Broad Institute Genome Sequencing Center for Infectious Disease"/>
            <person name="Wu L."/>
            <person name="Ma J."/>
        </authorList>
    </citation>
    <scope>NUCLEOTIDE SEQUENCE [LARGE SCALE GENOMIC DNA]</scope>
    <source>
        <strain evidence="13">NBRC 110107</strain>
    </source>
</reference>
<dbReference type="InterPro" id="IPR029062">
    <property type="entry name" value="Class_I_gatase-like"/>
</dbReference>
<evidence type="ECO:0000256" key="2">
    <source>
        <dbReference type="ARBA" id="ARBA00011152"/>
    </source>
</evidence>